<evidence type="ECO:0000313" key="9">
    <source>
        <dbReference type="Proteomes" id="UP000433181"/>
    </source>
</evidence>
<evidence type="ECO:0000256" key="4">
    <source>
        <dbReference type="ARBA" id="ARBA00023136"/>
    </source>
</evidence>
<comment type="catalytic activity">
    <reaction evidence="7">
        <text>a peptidoglycan chain = a peptidoglycan chain with N-acetyl-1,6-anhydromuramyl-[peptide] at the reducing end + a peptidoglycan chain with N-acetylglucosamine at the non-reducing end.</text>
        <dbReference type="EC" id="4.2.2.29"/>
    </reaction>
</comment>
<name>A0A6I2UHT4_9FIRM</name>
<evidence type="ECO:0000256" key="2">
    <source>
        <dbReference type="ARBA" id="ARBA00022692"/>
    </source>
</evidence>
<evidence type="ECO:0000256" key="1">
    <source>
        <dbReference type="ARBA" id="ARBA00022475"/>
    </source>
</evidence>
<dbReference type="EMBL" id="VUNR01000017">
    <property type="protein sequence ID" value="MSU09140.1"/>
    <property type="molecule type" value="Genomic_DNA"/>
</dbReference>
<keyword evidence="4 7" id="KW-0472">Membrane</keyword>
<feature type="site" description="Important for catalytic activity" evidence="7">
    <location>
        <position position="198"/>
    </location>
</feature>
<sequence>MSCAYSDVTEVSGEDRVYVRIKPGMGSSQIGELLEKEGVIDSQAKFWLAVKLNNADSKFQAGVFELQPGMRPGDALNVLIHGRSSAVRVTVPEGLNVRQVAKLFAQQGLVDEKEFLSEAKDFAPYDYIEAVPEADYRIEGFLFPDTYDFANDATPRDIMQKMADEFDRKLTPEMRQQAADCNLSIYELVNLASLVEKEARYPEDRPVIAQVFFKRLDINMPLQTDTTLQYLRDEVKEDLSIEDTLVESPYNTYLHYGLPPGPIASPGLASIEAVLHPADTDYLYFVADRDGHNHYGYNYDEHLDLVNQVR</sequence>
<evidence type="ECO:0000256" key="7">
    <source>
        <dbReference type="HAMAP-Rule" id="MF_02065"/>
    </source>
</evidence>
<dbReference type="HAMAP" id="MF_02065">
    <property type="entry name" value="MltG"/>
    <property type="match status" value="1"/>
</dbReference>
<protein>
    <recommendedName>
        <fullName evidence="7">Endolytic murein transglycosylase</fullName>
        <ecNumber evidence="7">4.2.2.29</ecNumber>
    </recommendedName>
    <alternativeName>
        <fullName evidence="7">Peptidoglycan lytic transglycosylase</fullName>
    </alternativeName>
    <alternativeName>
        <fullName evidence="7">Peptidoglycan polymerization terminase</fullName>
    </alternativeName>
</protein>
<dbReference type="Pfam" id="PF02618">
    <property type="entry name" value="YceG"/>
    <property type="match status" value="1"/>
</dbReference>
<dbReference type="Proteomes" id="UP000433181">
    <property type="component" value="Unassembled WGS sequence"/>
</dbReference>
<dbReference type="EC" id="4.2.2.29" evidence="7"/>
<dbReference type="InterPro" id="IPR003770">
    <property type="entry name" value="MLTG-like"/>
</dbReference>
<dbReference type="GO" id="GO:0071555">
    <property type="term" value="P:cell wall organization"/>
    <property type="evidence" value="ECO:0007669"/>
    <property type="project" value="UniProtKB-KW"/>
</dbReference>
<keyword evidence="5 7" id="KW-0456">Lyase</keyword>
<dbReference type="AlphaFoldDB" id="A0A6I2UHT4"/>
<dbReference type="GO" id="GO:0009252">
    <property type="term" value="P:peptidoglycan biosynthetic process"/>
    <property type="evidence" value="ECO:0007669"/>
    <property type="project" value="UniProtKB-UniRule"/>
</dbReference>
<keyword evidence="9" id="KW-1185">Reference proteome</keyword>
<dbReference type="GO" id="GO:0008932">
    <property type="term" value="F:lytic endotransglycosylase activity"/>
    <property type="evidence" value="ECO:0007669"/>
    <property type="project" value="UniProtKB-UniRule"/>
</dbReference>
<keyword evidence="6 7" id="KW-0961">Cell wall biogenesis/degradation</keyword>
<dbReference type="CDD" id="cd08010">
    <property type="entry name" value="MltG_like"/>
    <property type="match status" value="1"/>
</dbReference>
<dbReference type="NCBIfam" id="TIGR00247">
    <property type="entry name" value="endolytic transglycosylase MltG"/>
    <property type="match status" value="1"/>
</dbReference>
<accession>A0A6I2UHT4</accession>
<comment type="caution">
    <text evidence="8">The sequence shown here is derived from an EMBL/GenBank/DDBJ whole genome shotgun (WGS) entry which is preliminary data.</text>
</comment>
<reference evidence="8 9" key="1">
    <citation type="submission" date="2019-08" db="EMBL/GenBank/DDBJ databases">
        <title>In-depth cultivation of the pig gut microbiome towards novel bacterial diversity and tailored functional studies.</title>
        <authorList>
            <person name="Wylensek D."/>
            <person name="Hitch T.C.A."/>
            <person name="Clavel T."/>
        </authorList>
    </citation>
    <scope>NUCLEOTIDE SEQUENCE [LARGE SCALE GENOMIC DNA]</scope>
    <source>
        <strain evidence="8 9">WCA-693-APC-5D-A</strain>
    </source>
</reference>
<proteinExistence type="inferred from homology"/>
<gene>
    <name evidence="7 8" type="primary">mltG</name>
    <name evidence="8" type="ORF">FYJ84_09100</name>
</gene>
<comment type="function">
    <text evidence="7">Functions as a peptidoglycan terminase that cleaves nascent peptidoglycan strands endolytically to terminate their elongation.</text>
</comment>
<evidence type="ECO:0000313" key="8">
    <source>
        <dbReference type="EMBL" id="MSU09140.1"/>
    </source>
</evidence>
<dbReference type="GO" id="GO:0005886">
    <property type="term" value="C:plasma membrane"/>
    <property type="evidence" value="ECO:0007669"/>
    <property type="project" value="UniProtKB-UniRule"/>
</dbReference>
<evidence type="ECO:0000256" key="3">
    <source>
        <dbReference type="ARBA" id="ARBA00022989"/>
    </source>
</evidence>
<keyword evidence="2 7" id="KW-0812">Transmembrane</keyword>
<keyword evidence="1 7" id="KW-1003">Cell membrane</keyword>
<organism evidence="8 9">
    <name type="scientific">Anaerovibrio slackiae</name>
    <dbReference type="NCBI Taxonomy" id="2652309"/>
    <lineage>
        <taxon>Bacteria</taxon>
        <taxon>Bacillati</taxon>
        <taxon>Bacillota</taxon>
        <taxon>Negativicutes</taxon>
        <taxon>Selenomonadales</taxon>
        <taxon>Selenomonadaceae</taxon>
        <taxon>Anaerovibrio</taxon>
    </lineage>
</organism>
<keyword evidence="3 7" id="KW-1133">Transmembrane helix</keyword>
<comment type="similarity">
    <text evidence="7">Belongs to the transglycosylase MltG family.</text>
</comment>
<evidence type="ECO:0000256" key="5">
    <source>
        <dbReference type="ARBA" id="ARBA00023239"/>
    </source>
</evidence>
<dbReference type="Gene3D" id="3.30.1490.480">
    <property type="entry name" value="Endolytic murein transglycosylase"/>
    <property type="match status" value="2"/>
</dbReference>
<dbReference type="PANTHER" id="PTHR30518">
    <property type="entry name" value="ENDOLYTIC MUREIN TRANSGLYCOSYLASE"/>
    <property type="match status" value="1"/>
</dbReference>
<evidence type="ECO:0000256" key="6">
    <source>
        <dbReference type="ARBA" id="ARBA00023316"/>
    </source>
</evidence>
<dbReference type="PANTHER" id="PTHR30518:SF2">
    <property type="entry name" value="ENDOLYTIC MUREIN TRANSGLYCOSYLASE"/>
    <property type="match status" value="1"/>
</dbReference>